<accession>A0A5E9FW56</accession>
<evidence type="ECO:0000256" key="1">
    <source>
        <dbReference type="SAM" id="Phobius"/>
    </source>
</evidence>
<organism evidence="2 3">
    <name type="scientific">Cryobacterium flavum</name>
    <dbReference type="NCBI Taxonomy" id="1424659"/>
    <lineage>
        <taxon>Bacteria</taxon>
        <taxon>Bacillati</taxon>
        <taxon>Actinomycetota</taxon>
        <taxon>Actinomycetes</taxon>
        <taxon>Micrococcales</taxon>
        <taxon>Microbacteriaceae</taxon>
        <taxon>Cryobacterium</taxon>
    </lineage>
</organism>
<feature type="transmembrane region" description="Helical" evidence="1">
    <location>
        <begin position="34"/>
        <end position="51"/>
    </location>
</feature>
<gene>
    <name evidence="2" type="ORF">SAMN05216368_10364</name>
</gene>
<dbReference type="AlphaFoldDB" id="A0A5E9FW56"/>
<proteinExistence type="predicted"/>
<keyword evidence="1" id="KW-0812">Transmembrane</keyword>
<evidence type="ECO:0000313" key="2">
    <source>
        <dbReference type="EMBL" id="SDM95729.1"/>
    </source>
</evidence>
<sequence length="118" mass="12730">MFGRGLVVTGIAMFTGSVLGGVIAQATNLGVPFPLRARVLLVMFLFTYGVLKDLGFTPDRSAGPLKATRNVLTQSIEHGLRKRSIRYVIFSAPFAGGVGVTSGCRRWRRVARVVPVLP</sequence>
<evidence type="ECO:0000313" key="3">
    <source>
        <dbReference type="Proteomes" id="UP000199639"/>
    </source>
</evidence>
<name>A0A5E9FW56_9MICO</name>
<dbReference type="RefSeq" id="WP_338061546.1">
    <property type="nucleotide sequence ID" value="NZ_FNIB01000003.1"/>
</dbReference>
<dbReference type="STRING" id="1424659.SAMN05216368_10364"/>
<keyword evidence="1" id="KW-1133">Transmembrane helix</keyword>
<keyword evidence="1" id="KW-0472">Membrane</keyword>
<dbReference type="EMBL" id="FNIB01000003">
    <property type="protein sequence ID" value="SDM95729.1"/>
    <property type="molecule type" value="Genomic_DNA"/>
</dbReference>
<dbReference type="Proteomes" id="UP000199639">
    <property type="component" value="Unassembled WGS sequence"/>
</dbReference>
<protein>
    <submittedName>
        <fullName evidence="2">Uncharacterized protein</fullName>
    </submittedName>
</protein>
<reference evidence="2 3" key="1">
    <citation type="submission" date="2016-10" db="EMBL/GenBank/DDBJ databases">
        <authorList>
            <person name="Varghese N."/>
            <person name="Submissions S."/>
        </authorList>
    </citation>
    <scope>NUCLEOTIDE SEQUENCE [LARGE SCALE GENOMIC DNA]</scope>
    <source>
        <strain evidence="2 3">CGMCC 1.11215</strain>
    </source>
</reference>